<name>A0ABV6DY27_9ACTN</name>
<dbReference type="Proteomes" id="UP001589698">
    <property type="component" value="Unassembled WGS sequence"/>
</dbReference>
<sequence>MGTTEPGLGDDETGATLVERLQQENEAMRLEVVEARHRLLVNRDHVVGTEAEIGRLNRDVMRLQVELNESRKKVRALQTRKRALQDKVSDLQGRLATTRARVRTLSGQLEQRPVAAPSFTRRVARRLRGGRR</sequence>
<evidence type="ECO:0000313" key="3">
    <source>
        <dbReference type="Proteomes" id="UP001589698"/>
    </source>
</evidence>
<dbReference type="SUPFAM" id="SSF90257">
    <property type="entry name" value="Myosin rod fragments"/>
    <property type="match status" value="1"/>
</dbReference>
<comment type="caution">
    <text evidence="2">The sequence shown here is derived from an EMBL/GenBank/DDBJ whole genome shotgun (WGS) entry which is preliminary data.</text>
</comment>
<dbReference type="RefSeq" id="WP_378517304.1">
    <property type="nucleotide sequence ID" value="NZ_CBCSDI010000006.1"/>
</dbReference>
<keyword evidence="1" id="KW-0175">Coiled coil</keyword>
<proteinExistence type="predicted"/>
<feature type="coiled-coil region" evidence="1">
    <location>
        <begin position="18"/>
        <end position="101"/>
    </location>
</feature>
<dbReference type="Gene3D" id="1.20.5.340">
    <property type="match status" value="1"/>
</dbReference>
<organism evidence="2 3">
    <name type="scientific">Nocardioides zeicaulis</name>
    <dbReference type="NCBI Taxonomy" id="1776857"/>
    <lineage>
        <taxon>Bacteria</taxon>
        <taxon>Bacillati</taxon>
        <taxon>Actinomycetota</taxon>
        <taxon>Actinomycetes</taxon>
        <taxon>Propionibacteriales</taxon>
        <taxon>Nocardioidaceae</taxon>
        <taxon>Nocardioides</taxon>
    </lineage>
</organism>
<accession>A0ABV6DY27</accession>
<keyword evidence="3" id="KW-1185">Reference proteome</keyword>
<evidence type="ECO:0000256" key="1">
    <source>
        <dbReference type="SAM" id="Coils"/>
    </source>
</evidence>
<evidence type="ECO:0000313" key="2">
    <source>
        <dbReference type="EMBL" id="MFC0221627.1"/>
    </source>
</evidence>
<evidence type="ECO:0008006" key="4">
    <source>
        <dbReference type="Google" id="ProtNLM"/>
    </source>
</evidence>
<dbReference type="EMBL" id="JBHLXH010000001">
    <property type="protein sequence ID" value="MFC0221627.1"/>
    <property type="molecule type" value="Genomic_DNA"/>
</dbReference>
<protein>
    <recommendedName>
        <fullName evidence="4">Aminoacyltransferase</fullName>
    </recommendedName>
</protein>
<gene>
    <name evidence="2" type="ORF">ACFFJG_03955</name>
</gene>
<reference evidence="2 3" key="1">
    <citation type="submission" date="2024-09" db="EMBL/GenBank/DDBJ databases">
        <authorList>
            <person name="Sun Q."/>
            <person name="Mori K."/>
        </authorList>
    </citation>
    <scope>NUCLEOTIDE SEQUENCE [LARGE SCALE GENOMIC DNA]</scope>
    <source>
        <strain evidence="2 3">CCM 8654</strain>
    </source>
</reference>